<gene>
    <name evidence="1" type="ORF">IE53DRAFT_135345</name>
</gene>
<name>A0ACD0NUV8_9BASI</name>
<keyword evidence="2" id="KW-1185">Reference proteome</keyword>
<dbReference type="EMBL" id="KZ820026">
    <property type="protein sequence ID" value="PWN49619.1"/>
    <property type="molecule type" value="Genomic_DNA"/>
</dbReference>
<protein>
    <submittedName>
        <fullName evidence="1">Uncharacterized protein</fullName>
    </submittedName>
</protein>
<evidence type="ECO:0000313" key="2">
    <source>
        <dbReference type="Proteomes" id="UP000245626"/>
    </source>
</evidence>
<evidence type="ECO:0000313" key="1">
    <source>
        <dbReference type="EMBL" id="PWN49619.1"/>
    </source>
</evidence>
<reference evidence="1 2" key="1">
    <citation type="journal article" date="2018" name="Mol. Biol. Evol.">
        <title>Broad Genomic Sampling Reveals a Smut Pathogenic Ancestry of the Fungal Clade Ustilaginomycotina.</title>
        <authorList>
            <person name="Kijpornyongpan T."/>
            <person name="Mondo S.J."/>
            <person name="Barry K."/>
            <person name="Sandor L."/>
            <person name="Lee J."/>
            <person name="Lipzen A."/>
            <person name="Pangilinan J."/>
            <person name="LaButti K."/>
            <person name="Hainaut M."/>
            <person name="Henrissat B."/>
            <person name="Grigoriev I.V."/>
            <person name="Spatafora J.W."/>
            <person name="Aime M.C."/>
        </authorList>
    </citation>
    <scope>NUCLEOTIDE SEQUENCE [LARGE SCALE GENOMIC DNA]</scope>
    <source>
        <strain evidence="1 2">SA 807</strain>
    </source>
</reference>
<dbReference type="Proteomes" id="UP000245626">
    <property type="component" value="Unassembled WGS sequence"/>
</dbReference>
<sequence>MSHNLTRARWPALPAASRVAIFMLSVLFISTSSATNVSVTPAPQKSSAQSLSPTISPSYAGMGIEPSNLLSFTGTTSVNQLTFQLLSNLANYTGVPPHLRIGGNSGDNMIYNSSINSYYLQENPNASGQGNIKTDFYFFGPNYFRALDRMPKGTPITYGLNLAYTGADALDRISEQATAAFDLLSNVTVVGLEIGNEPDLYVQNSYRNYSWTATDFGNEWSTRAQHVYQQVLAPRNIGSNFFEPATTATTATKSGQQFRIPNLVETGVAVENGIYVAGWNQHDYYYYVGVSTYQLSLDLLLNLKQTSDQFREWANQAQQALVTGKPYYLREMGSVGPTGIQGISDTFGNTLWTLNFFLYAATVQVSSVQMHLTDNSYGSPWQPIVINGTRPHVRSSYYAWAAFDQVIGASCDKTIAPLTVANIPSTYQNRLSAYTIYKGDNIESIVMINTQPAYMATPSKPDVYFAVSLPTSFAGQTAYIAVLTADGADAKDNTTWNGISYERSGTGAPTVVSSIQNTTQVGQDGTLSVPVRDSQAVVVTIGRALGNEEVDQVRCGLLATSTPEGGENSANGTVTASPAPTFKSTTGFHKEGFHLSTGAIIAIAAGGGTFLLVLFLLSAWCCVRACKKSRRRKELGRGARAPVSMLAASQQESPLLRNDMEQGALTPKSASFYGPPSAPLGSKSATPRSSVHSPLGSQAVLQDGGQGHPRMPAVRGAGGGAPTGPTMRYAAMQPEYDETSNRSERSSARR</sequence>
<organism evidence="1 2">
    <name type="scientific">Violaceomyces palustris</name>
    <dbReference type="NCBI Taxonomy" id="1673888"/>
    <lineage>
        <taxon>Eukaryota</taxon>
        <taxon>Fungi</taxon>
        <taxon>Dikarya</taxon>
        <taxon>Basidiomycota</taxon>
        <taxon>Ustilaginomycotina</taxon>
        <taxon>Ustilaginomycetes</taxon>
        <taxon>Violaceomycetales</taxon>
        <taxon>Violaceomycetaceae</taxon>
        <taxon>Violaceomyces</taxon>
    </lineage>
</organism>
<proteinExistence type="predicted"/>
<accession>A0ACD0NUV8</accession>